<evidence type="ECO:0000256" key="2">
    <source>
        <dbReference type="SAM" id="Phobius"/>
    </source>
</evidence>
<accession>A0AB37HVB4</accession>
<dbReference type="AlphaFoldDB" id="A0AB37HVB4"/>
<protein>
    <submittedName>
        <fullName evidence="3">Uncharacterized protein</fullName>
    </submittedName>
</protein>
<proteinExistence type="predicted"/>
<organism evidence="3 4">
    <name type="scientific">Arachnia propionica</name>
    <dbReference type="NCBI Taxonomy" id="1750"/>
    <lineage>
        <taxon>Bacteria</taxon>
        <taxon>Bacillati</taxon>
        <taxon>Actinomycetota</taxon>
        <taxon>Actinomycetes</taxon>
        <taxon>Propionibacteriales</taxon>
        <taxon>Propionibacteriaceae</taxon>
        <taxon>Arachnia</taxon>
    </lineage>
</organism>
<name>A0AB37HVB4_9ACTN</name>
<evidence type="ECO:0000256" key="1">
    <source>
        <dbReference type="SAM" id="MobiDB-lite"/>
    </source>
</evidence>
<reference evidence="3" key="1">
    <citation type="submission" date="2021-03" db="EMBL/GenBank/DDBJ databases">
        <title>Human Oral Microbial Genomes.</title>
        <authorList>
            <person name="Johnston C.D."/>
            <person name="Chen T."/>
            <person name="Dewhirst F.E."/>
        </authorList>
    </citation>
    <scope>NUCLEOTIDE SEQUENCE</scope>
    <source>
        <strain evidence="3">F0714</strain>
    </source>
</reference>
<dbReference type="RefSeq" id="WP_014847965.1">
    <property type="nucleotide sequence ID" value="NZ_CAURRE010000101.1"/>
</dbReference>
<feature type="compositionally biased region" description="Low complexity" evidence="1">
    <location>
        <begin position="121"/>
        <end position="159"/>
    </location>
</feature>
<keyword evidence="2" id="KW-0812">Transmembrane</keyword>
<gene>
    <name evidence="3" type="ORF">J5A53_00730</name>
</gene>
<dbReference type="EMBL" id="CP072385">
    <property type="protein sequence ID" value="QUC11267.1"/>
    <property type="molecule type" value="Genomic_DNA"/>
</dbReference>
<feature type="transmembrane region" description="Helical" evidence="2">
    <location>
        <begin position="94"/>
        <end position="115"/>
    </location>
</feature>
<dbReference type="Proteomes" id="UP000677180">
    <property type="component" value="Chromosome"/>
</dbReference>
<feature type="compositionally biased region" description="Polar residues" evidence="1">
    <location>
        <begin position="1"/>
        <end position="10"/>
    </location>
</feature>
<keyword evidence="2" id="KW-0472">Membrane</keyword>
<evidence type="ECO:0000313" key="3">
    <source>
        <dbReference type="EMBL" id="QUC11267.1"/>
    </source>
</evidence>
<feature type="region of interest" description="Disordered" evidence="1">
    <location>
        <begin position="119"/>
        <end position="165"/>
    </location>
</feature>
<feature type="region of interest" description="Disordered" evidence="1">
    <location>
        <begin position="1"/>
        <end position="88"/>
    </location>
</feature>
<sequence>MTNYPYPNMNQPGAQPPWGGQPQQNYPQQGYPQQGQPQQGYSQQPQGYLPPQQQGYSQQPQGYLPPQQQGYSQPYGTPGYTQPPQPPGGGESRMVLVVLICVLVVALGLGAWWLITKNSNSTASPTSPPTATSSTPTATSSTPTATSSAPKTTGPATAPEFPKKFGDFNYSKTSQEVSFYDSSDSTQIMVFTDSPNKFESVRSKLKDPAEVGDFTCGPQEISLKNNKKTTVMTCITDKKYDRLLVMGTTKALSPQQLGDNGMKFLEEWK</sequence>
<keyword evidence="2" id="KW-1133">Transmembrane helix</keyword>
<evidence type="ECO:0000313" key="4">
    <source>
        <dbReference type="Proteomes" id="UP000677180"/>
    </source>
</evidence>
<feature type="compositionally biased region" description="Low complexity" evidence="1">
    <location>
        <begin position="11"/>
        <end position="80"/>
    </location>
</feature>